<protein>
    <submittedName>
        <fullName evidence="1">Uncharacterized protein</fullName>
    </submittedName>
</protein>
<keyword evidence="2" id="KW-1185">Reference proteome</keyword>
<dbReference type="EMBL" id="MU118035">
    <property type="protein sequence ID" value="KAF9647367.1"/>
    <property type="molecule type" value="Genomic_DNA"/>
</dbReference>
<sequence length="153" mass="16541">MAWVEDLKGPGEVLSTTGYHLLAILRMGGRKGRPSIIVVVRTSPPWQPPDWGYPTAPRSYQGEEEPHKSIQASPSWTKCTPLIDITEVVLSESETAFAGMMLVIFFVRLRAPIEAQIAVVVTRIEFEGASAEGEPIINADCGMSKFGGGIGKG</sequence>
<comment type="caution">
    <text evidence="1">The sequence shown here is derived from an EMBL/GenBank/DDBJ whole genome shotgun (WGS) entry which is preliminary data.</text>
</comment>
<gene>
    <name evidence="1" type="ORF">BDM02DRAFT_3129790</name>
</gene>
<name>A0ACB6ZCS2_THEGA</name>
<evidence type="ECO:0000313" key="2">
    <source>
        <dbReference type="Proteomes" id="UP000886501"/>
    </source>
</evidence>
<accession>A0ACB6ZCS2</accession>
<reference evidence="1" key="2">
    <citation type="journal article" date="2020" name="Nat. Commun.">
        <title>Large-scale genome sequencing of mycorrhizal fungi provides insights into the early evolution of symbiotic traits.</title>
        <authorList>
            <person name="Miyauchi S."/>
            <person name="Kiss E."/>
            <person name="Kuo A."/>
            <person name="Drula E."/>
            <person name="Kohler A."/>
            <person name="Sanchez-Garcia M."/>
            <person name="Morin E."/>
            <person name="Andreopoulos B."/>
            <person name="Barry K.W."/>
            <person name="Bonito G."/>
            <person name="Buee M."/>
            <person name="Carver A."/>
            <person name="Chen C."/>
            <person name="Cichocki N."/>
            <person name="Clum A."/>
            <person name="Culley D."/>
            <person name="Crous P.W."/>
            <person name="Fauchery L."/>
            <person name="Girlanda M."/>
            <person name="Hayes R.D."/>
            <person name="Keri Z."/>
            <person name="LaButti K."/>
            <person name="Lipzen A."/>
            <person name="Lombard V."/>
            <person name="Magnuson J."/>
            <person name="Maillard F."/>
            <person name="Murat C."/>
            <person name="Nolan M."/>
            <person name="Ohm R.A."/>
            <person name="Pangilinan J."/>
            <person name="Pereira M.F."/>
            <person name="Perotto S."/>
            <person name="Peter M."/>
            <person name="Pfister S."/>
            <person name="Riley R."/>
            <person name="Sitrit Y."/>
            <person name="Stielow J.B."/>
            <person name="Szollosi G."/>
            <person name="Zifcakova L."/>
            <person name="Stursova M."/>
            <person name="Spatafora J.W."/>
            <person name="Tedersoo L."/>
            <person name="Vaario L.M."/>
            <person name="Yamada A."/>
            <person name="Yan M."/>
            <person name="Wang P."/>
            <person name="Xu J."/>
            <person name="Bruns T."/>
            <person name="Baldrian P."/>
            <person name="Vilgalys R."/>
            <person name="Dunand C."/>
            <person name="Henrissat B."/>
            <person name="Grigoriev I.V."/>
            <person name="Hibbett D."/>
            <person name="Nagy L.G."/>
            <person name="Martin F.M."/>
        </authorList>
    </citation>
    <scope>NUCLEOTIDE SEQUENCE</scope>
    <source>
        <strain evidence="1">P2</strain>
    </source>
</reference>
<organism evidence="1 2">
    <name type="scientific">Thelephora ganbajun</name>
    <name type="common">Ganba fungus</name>
    <dbReference type="NCBI Taxonomy" id="370292"/>
    <lineage>
        <taxon>Eukaryota</taxon>
        <taxon>Fungi</taxon>
        <taxon>Dikarya</taxon>
        <taxon>Basidiomycota</taxon>
        <taxon>Agaricomycotina</taxon>
        <taxon>Agaricomycetes</taxon>
        <taxon>Thelephorales</taxon>
        <taxon>Thelephoraceae</taxon>
        <taxon>Thelephora</taxon>
    </lineage>
</organism>
<proteinExistence type="predicted"/>
<evidence type="ECO:0000313" key="1">
    <source>
        <dbReference type="EMBL" id="KAF9647367.1"/>
    </source>
</evidence>
<reference evidence="1" key="1">
    <citation type="submission" date="2019-10" db="EMBL/GenBank/DDBJ databases">
        <authorList>
            <consortium name="DOE Joint Genome Institute"/>
            <person name="Kuo A."/>
            <person name="Miyauchi S."/>
            <person name="Kiss E."/>
            <person name="Drula E."/>
            <person name="Kohler A."/>
            <person name="Sanchez-Garcia M."/>
            <person name="Andreopoulos B."/>
            <person name="Barry K.W."/>
            <person name="Bonito G."/>
            <person name="Buee M."/>
            <person name="Carver A."/>
            <person name="Chen C."/>
            <person name="Cichocki N."/>
            <person name="Clum A."/>
            <person name="Culley D."/>
            <person name="Crous P.W."/>
            <person name="Fauchery L."/>
            <person name="Girlanda M."/>
            <person name="Hayes R."/>
            <person name="Keri Z."/>
            <person name="Labutti K."/>
            <person name="Lipzen A."/>
            <person name="Lombard V."/>
            <person name="Magnuson J."/>
            <person name="Maillard F."/>
            <person name="Morin E."/>
            <person name="Murat C."/>
            <person name="Nolan M."/>
            <person name="Ohm R."/>
            <person name="Pangilinan J."/>
            <person name="Pereira M."/>
            <person name="Perotto S."/>
            <person name="Peter M."/>
            <person name="Riley R."/>
            <person name="Sitrit Y."/>
            <person name="Stielow B."/>
            <person name="Szollosi G."/>
            <person name="Zifcakova L."/>
            <person name="Stursova M."/>
            <person name="Spatafora J.W."/>
            <person name="Tedersoo L."/>
            <person name="Vaario L.-M."/>
            <person name="Yamada A."/>
            <person name="Yan M."/>
            <person name="Wang P."/>
            <person name="Xu J."/>
            <person name="Bruns T."/>
            <person name="Baldrian P."/>
            <person name="Vilgalys R."/>
            <person name="Henrissat B."/>
            <person name="Grigoriev I.V."/>
            <person name="Hibbett D."/>
            <person name="Nagy L.G."/>
            <person name="Martin F.M."/>
        </authorList>
    </citation>
    <scope>NUCLEOTIDE SEQUENCE</scope>
    <source>
        <strain evidence="1">P2</strain>
    </source>
</reference>
<dbReference type="Proteomes" id="UP000886501">
    <property type="component" value="Unassembled WGS sequence"/>
</dbReference>